<comment type="caution">
    <text evidence="1">The sequence shown here is derived from an EMBL/GenBank/DDBJ whole genome shotgun (WGS) entry which is preliminary data.</text>
</comment>
<name>A0ABR1FG90_AURAN</name>
<dbReference type="EMBL" id="JBBJCI010000440">
    <property type="protein sequence ID" value="KAK7230251.1"/>
    <property type="molecule type" value="Genomic_DNA"/>
</dbReference>
<keyword evidence="2" id="KW-1185">Reference proteome</keyword>
<reference evidence="1 2" key="1">
    <citation type="submission" date="2024-03" db="EMBL/GenBank/DDBJ databases">
        <title>Aureococcus anophagefferens CCMP1851 and Kratosvirus quantuckense: Draft genome of a second virus-susceptible host strain in the model system.</title>
        <authorList>
            <person name="Chase E."/>
            <person name="Truchon A.R."/>
            <person name="Schepens W."/>
            <person name="Wilhelm S.W."/>
        </authorList>
    </citation>
    <scope>NUCLEOTIDE SEQUENCE [LARGE SCALE GENOMIC DNA]</scope>
    <source>
        <strain evidence="1 2">CCMP1851</strain>
    </source>
</reference>
<proteinExistence type="predicted"/>
<gene>
    <name evidence="1" type="ORF">SO694_0018703</name>
</gene>
<evidence type="ECO:0000313" key="2">
    <source>
        <dbReference type="Proteomes" id="UP001363151"/>
    </source>
</evidence>
<sequence>MRVPARARDDRRGAAVRGRDALIVEYVRHLKSGDDEAKRGAAAALMRLADYDNYGIAAAVIRAGGVAPLVALLEDDDAAEKWHLIYTLRFIATERAGAAAVVAAGGVPRLVKLSQTLCTYGSAYAHTMWTLQHLADGDDAHWVAIAAAVSVEALAELARDGRVRVGHLRRDALWNAGAAIRRRAARALRSLFRACLGRAARAEVERAVVGFLLHSG</sequence>
<organism evidence="1 2">
    <name type="scientific">Aureococcus anophagefferens</name>
    <name type="common">Harmful bloom alga</name>
    <dbReference type="NCBI Taxonomy" id="44056"/>
    <lineage>
        <taxon>Eukaryota</taxon>
        <taxon>Sar</taxon>
        <taxon>Stramenopiles</taxon>
        <taxon>Ochrophyta</taxon>
        <taxon>Pelagophyceae</taxon>
        <taxon>Pelagomonadales</taxon>
        <taxon>Pelagomonadaceae</taxon>
        <taxon>Aureococcus</taxon>
    </lineage>
</organism>
<evidence type="ECO:0000313" key="1">
    <source>
        <dbReference type="EMBL" id="KAK7230251.1"/>
    </source>
</evidence>
<accession>A0ABR1FG90</accession>
<dbReference type="InterPro" id="IPR011989">
    <property type="entry name" value="ARM-like"/>
</dbReference>
<dbReference type="Gene3D" id="1.25.10.10">
    <property type="entry name" value="Leucine-rich Repeat Variant"/>
    <property type="match status" value="1"/>
</dbReference>
<dbReference type="SUPFAM" id="SSF48371">
    <property type="entry name" value="ARM repeat"/>
    <property type="match status" value="1"/>
</dbReference>
<dbReference type="InterPro" id="IPR016024">
    <property type="entry name" value="ARM-type_fold"/>
</dbReference>
<protein>
    <recommendedName>
        <fullName evidence="3">Armadillo repeat-containing domain-containing protein</fullName>
    </recommendedName>
</protein>
<dbReference type="Proteomes" id="UP001363151">
    <property type="component" value="Unassembled WGS sequence"/>
</dbReference>
<evidence type="ECO:0008006" key="3">
    <source>
        <dbReference type="Google" id="ProtNLM"/>
    </source>
</evidence>